<dbReference type="PANTHER" id="PTHR36113:SF1">
    <property type="entry name" value="GLYOXALASE_BLEOMYCIN RESISTANCE PROTEIN_DIOXYGENASE"/>
    <property type="match status" value="1"/>
</dbReference>
<gene>
    <name evidence="2" type="ORF">IV57_GL002146</name>
</gene>
<dbReference type="PATRIC" id="fig|993692.3.peg.2179"/>
<dbReference type="InterPro" id="IPR004360">
    <property type="entry name" value="Glyas_Fos-R_dOase_dom"/>
</dbReference>
<dbReference type="GO" id="GO:0016829">
    <property type="term" value="F:lyase activity"/>
    <property type="evidence" value="ECO:0007669"/>
    <property type="project" value="UniProtKB-KW"/>
</dbReference>
<dbReference type="STRING" id="993692.IV57_GL002146"/>
<evidence type="ECO:0000259" key="1">
    <source>
        <dbReference type="PROSITE" id="PS51819"/>
    </source>
</evidence>
<dbReference type="InterPro" id="IPR051332">
    <property type="entry name" value="Fosfomycin_Res_Enzymes"/>
</dbReference>
<evidence type="ECO:0000313" key="3">
    <source>
        <dbReference type="Proteomes" id="UP000051006"/>
    </source>
</evidence>
<dbReference type="Pfam" id="PF00903">
    <property type="entry name" value="Glyoxalase"/>
    <property type="match status" value="1"/>
</dbReference>
<sequence>MDSKDFFEMTNLLEGAILVAYLFNLVNKAKIIDWERLKMKIEHVGLFVEDLERTVEFYQKFFGATASEKYHNPVSTFSSRFLTFQDGARLEVCTREDLNSNKLSGYPLGYMHMAMSLGSKKAVNELSEAIEKAGYQHLSGPRVTGDGYYESVVCDPEGNQIELTI</sequence>
<dbReference type="Gene3D" id="3.10.180.10">
    <property type="entry name" value="2,3-Dihydroxybiphenyl 1,2-Dioxygenase, domain 1"/>
    <property type="match status" value="1"/>
</dbReference>
<dbReference type="EMBL" id="JQCF01000050">
    <property type="protein sequence ID" value="KRN94544.1"/>
    <property type="molecule type" value="Genomic_DNA"/>
</dbReference>
<dbReference type="PANTHER" id="PTHR36113">
    <property type="entry name" value="LYASE, PUTATIVE-RELATED-RELATED"/>
    <property type="match status" value="1"/>
</dbReference>
<keyword evidence="3" id="KW-1185">Reference proteome</keyword>
<proteinExistence type="predicted"/>
<accession>A0A0R2KZ49</accession>
<organism evidence="2 3">
    <name type="scientific">Companilactobacillus kimchiensis</name>
    <dbReference type="NCBI Taxonomy" id="993692"/>
    <lineage>
        <taxon>Bacteria</taxon>
        <taxon>Bacillati</taxon>
        <taxon>Bacillota</taxon>
        <taxon>Bacilli</taxon>
        <taxon>Lactobacillales</taxon>
        <taxon>Lactobacillaceae</taxon>
        <taxon>Companilactobacillus</taxon>
    </lineage>
</organism>
<dbReference type="AlphaFoldDB" id="A0A0R2KZ49"/>
<name>A0A0R2KZ49_9LACO</name>
<evidence type="ECO:0000313" key="2">
    <source>
        <dbReference type="EMBL" id="KRN94544.1"/>
    </source>
</evidence>
<keyword evidence="2" id="KW-0456">Lyase</keyword>
<reference evidence="2 3" key="1">
    <citation type="journal article" date="2015" name="Genome Announc.">
        <title>Expanding the biotechnology potential of lactobacilli through comparative genomics of 213 strains and associated genera.</title>
        <authorList>
            <person name="Sun Z."/>
            <person name="Harris H.M."/>
            <person name="McCann A."/>
            <person name="Guo C."/>
            <person name="Argimon S."/>
            <person name="Zhang W."/>
            <person name="Yang X."/>
            <person name="Jeffery I.B."/>
            <person name="Cooney J.C."/>
            <person name="Kagawa T.F."/>
            <person name="Liu W."/>
            <person name="Song Y."/>
            <person name="Salvetti E."/>
            <person name="Wrobel A."/>
            <person name="Rasinkangas P."/>
            <person name="Parkhill J."/>
            <person name="Rea M.C."/>
            <person name="O'Sullivan O."/>
            <person name="Ritari J."/>
            <person name="Douillard F.P."/>
            <person name="Paul Ross R."/>
            <person name="Yang R."/>
            <person name="Briner A.E."/>
            <person name="Felis G.E."/>
            <person name="de Vos W.M."/>
            <person name="Barrangou R."/>
            <person name="Klaenhammer T.R."/>
            <person name="Caufield P.W."/>
            <person name="Cui Y."/>
            <person name="Zhang H."/>
            <person name="O'Toole P.W."/>
        </authorList>
    </citation>
    <scope>NUCLEOTIDE SEQUENCE [LARGE SCALE GENOMIC DNA]</scope>
    <source>
        <strain evidence="2 3">DSM 24716</strain>
    </source>
</reference>
<feature type="domain" description="VOC" evidence="1">
    <location>
        <begin position="40"/>
        <end position="165"/>
    </location>
</feature>
<dbReference type="PROSITE" id="PS51819">
    <property type="entry name" value="VOC"/>
    <property type="match status" value="1"/>
</dbReference>
<protein>
    <submittedName>
        <fullName evidence="2">Lactoylglutathione lyase related lyase</fullName>
    </submittedName>
</protein>
<dbReference type="SUPFAM" id="SSF54593">
    <property type="entry name" value="Glyoxalase/Bleomycin resistance protein/Dihydroxybiphenyl dioxygenase"/>
    <property type="match status" value="1"/>
</dbReference>
<dbReference type="InterPro" id="IPR037523">
    <property type="entry name" value="VOC_core"/>
</dbReference>
<comment type="caution">
    <text evidence="2">The sequence shown here is derived from an EMBL/GenBank/DDBJ whole genome shotgun (WGS) entry which is preliminary data.</text>
</comment>
<dbReference type="Proteomes" id="UP000051006">
    <property type="component" value="Unassembled WGS sequence"/>
</dbReference>
<dbReference type="InterPro" id="IPR029068">
    <property type="entry name" value="Glyas_Bleomycin-R_OHBP_Dase"/>
</dbReference>